<feature type="compositionally biased region" description="Basic and acidic residues" evidence="1">
    <location>
        <begin position="11"/>
        <end position="20"/>
    </location>
</feature>
<reference evidence="2 3" key="1">
    <citation type="submission" date="2016-05" db="EMBL/GenBank/DDBJ databases">
        <title>Comparative analysis of secretome profiles of manganese(II)-oxidizing ascomycete fungi.</title>
        <authorList>
            <consortium name="DOE Joint Genome Institute"/>
            <person name="Zeiner C.A."/>
            <person name="Purvine S.O."/>
            <person name="Zink E.M."/>
            <person name="Wu S."/>
            <person name="Pasa-Tolic L."/>
            <person name="Chaput D.L."/>
            <person name="Haridas S."/>
            <person name="Grigoriev I.V."/>
            <person name="Santelli C.M."/>
            <person name="Hansel C.M."/>
        </authorList>
    </citation>
    <scope>NUCLEOTIDE SEQUENCE [LARGE SCALE GENOMIC DNA]</scope>
    <source>
        <strain evidence="2 3">AP3s5-JAC2a</strain>
    </source>
</reference>
<proteinExistence type="predicted"/>
<sequence length="322" mass="36448">MPSSQKRKQKRADQQKKARDERRLALIHYPDAFSKKITLDAHTNLLNNLRDDEADYHDLSYVEQSIQVYDKAIGLFFDHLLMAAERARHLQHVVVTGDKEAALEHITTQLKASIDHGQKIAGLAYIEAATCCLHQEYSKHANPLQMEKVPAGVTVLGYFEETQTAYEDLNTALLTHMELCKGMGDAYESQILDETLDDAGAEKLNEVAAALEGAWRCYAVQQVHATVKAQFEEFSKRFFEDGRAHVEAVRVLDELEEGFEEPWGWVDRSELWLREWIEEGEGESTDKGENNRDGEVEDWMTDEEGSAEEENTGGEEGLTEGA</sequence>
<gene>
    <name evidence="2" type="ORF">CC84DRAFT_1206090</name>
</gene>
<dbReference type="RefSeq" id="XP_018034765.1">
    <property type="nucleotide sequence ID" value="XM_018182014.1"/>
</dbReference>
<name>A0A177CCG3_9PLEO</name>
<dbReference type="AlphaFoldDB" id="A0A177CCG3"/>
<feature type="compositionally biased region" description="Basic residues" evidence="1">
    <location>
        <begin position="1"/>
        <end position="10"/>
    </location>
</feature>
<accession>A0A177CCG3</accession>
<evidence type="ECO:0000313" key="2">
    <source>
        <dbReference type="EMBL" id="OAG04400.1"/>
    </source>
</evidence>
<feature type="compositionally biased region" description="Acidic residues" evidence="1">
    <location>
        <begin position="295"/>
        <end position="313"/>
    </location>
</feature>
<dbReference type="InParanoid" id="A0A177CCG3"/>
<dbReference type="OrthoDB" id="3797724at2759"/>
<dbReference type="GeneID" id="28765500"/>
<dbReference type="Proteomes" id="UP000077069">
    <property type="component" value="Unassembled WGS sequence"/>
</dbReference>
<feature type="region of interest" description="Disordered" evidence="1">
    <location>
        <begin position="1"/>
        <end position="20"/>
    </location>
</feature>
<keyword evidence="3" id="KW-1185">Reference proteome</keyword>
<evidence type="ECO:0000256" key="1">
    <source>
        <dbReference type="SAM" id="MobiDB-lite"/>
    </source>
</evidence>
<dbReference type="EMBL" id="KV441553">
    <property type="protein sequence ID" value="OAG04400.1"/>
    <property type="molecule type" value="Genomic_DNA"/>
</dbReference>
<evidence type="ECO:0000313" key="3">
    <source>
        <dbReference type="Proteomes" id="UP000077069"/>
    </source>
</evidence>
<feature type="region of interest" description="Disordered" evidence="1">
    <location>
        <begin position="279"/>
        <end position="322"/>
    </location>
</feature>
<feature type="compositionally biased region" description="Basic and acidic residues" evidence="1">
    <location>
        <begin position="284"/>
        <end position="294"/>
    </location>
</feature>
<organism evidence="2 3">
    <name type="scientific">Paraphaeosphaeria sporulosa</name>
    <dbReference type="NCBI Taxonomy" id="1460663"/>
    <lineage>
        <taxon>Eukaryota</taxon>
        <taxon>Fungi</taxon>
        <taxon>Dikarya</taxon>
        <taxon>Ascomycota</taxon>
        <taxon>Pezizomycotina</taxon>
        <taxon>Dothideomycetes</taxon>
        <taxon>Pleosporomycetidae</taxon>
        <taxon>Pleosporales</taxon>
        <taxon>Massarineae</taxon>
        <taxon>Didymosphaeriaceae</taxon>
        <taxon>Paraphaeosphaeria</taxon>
    </lineage>
</organism>
<protein>
    <submittedName>
        <fullName evidence="2">Uncharacterized protein</fullName>
    </submittedName>
</protein>